<keyword evidence="3" id="KW-1185">Reference proteome</keyword>
<protein>
    <recommendedName>
        <fullName evidence="4">Transmembrane protein</fullName>
    </recommendedName>
</protein>
<name>A0ABD2M7Z9_9BILA</name>
<sequence>MLPLFVTNKLLNTPIVRTNLSLRLPSRQKNFGPNYYTEKQWWITRKIKKLFMRFPILERALILGILFSTLAIPFITQRKKILNKRNNLSDDEWADFTQKHKATTLGRLKFGQNLHLPFYNKDRALEQDEQTQKTFMDS</sequence>
<organism evidence="2 3">
    <name type="scientific">Heterodera trifolii</name>
    <dbReference type="NCBI Taxonomy" id="157864"/>
    <lineage>
        <taxon>Eukaryota</taxon>
        <taxon>Metazoa</taxon>
        <taxon>Ecdysozoa</taxon>
        <taxon>Nematoda</taxon>
        <taxon>Chromadorea</taxon>
        <taxon>Rhabditida</taxon>
        <taxon>Tylenchina</taxon>
        <taxon>Tylenchomorpha</taxon>
        <taxon>Tylenchoidea</taxon>
        <taxon>Heteroderidae</taxon>
        <taxon>Heteroderinae</taxon>
        <taxon>Heterodera</taxon>
    </lineage>
</organism>
<evidence type="ECO:0008006" key="4">
    <source>
        <dbReference type="Google" id="ProtNLM"/>
    </source>
</evidence>
<evidence type="ECO:0000313" key="2">
    <source>
        <dbReference type="EMBL" id="KAL3122529.1"/>
    </source>
</evidence>
<keyword evidence="1" id="KW-1133">Transmembrane helix</keyword>
<dbReference type="Proteomes" id="UP001620626">
    <property type="component" value="Unassembled WGS sequence"/>
</dbReference>
<proteinExistence type="predicted"/>
<evidence type="ECO:0000256" key="1">
    <source>
        <dbReference type="SAM" id="Phobius"/>
    </source>
</evidence>
<dbReference type="AlphaFoldDB" id="A0ABD2M7Z9"/>
<dbReference type="EMBL" id="JBICBT010000133">
    <property type="protein sequence ID" value="KAL3122529.1"/>
    <property type="molecule type" value="Genomic_DNA"/>
</dbReference>
<feature type="transmembrane region" description="Helical" evidence="1">
    <location>
        <begin position="56"/>
        <end position="75"/>
    </location>
</feature>
<keyword evidence="1" id="KW-0812">Transmembrane</keyword>
<comment type="caution">
    <text evidence="2">The sequence shown here is derived from an EMBL/GenBank/DDBJ whole genome shotgun (WGS) entry which is preliminary data.</text>
</comment>
<keyword evidence="1" id="KW-0472">Membrane</keyword>
<reference evidence="2 3" key="1">
    <citation type="submission" date="2024-10" db="EMBL/GenBank/DDBJ databases">
        <authorList>
            <person name="Kim D."/>
        </authorList>
    </citation>
    <scope>NUCLEOTIDE SEQUENCE [LARGE SCALE GENOMIC DNA]</scope>
    <source>
        <strain evidence="2">BH-2024</strain>
    </source>
</reference>
<gene>
    <name evidence="2" type="ORF">niasHT_003065</name>
</gene>
<accession>A0ABD2M7Z9</accession>
<evidence type="ECO:0000313" key="3">
    <source>
        <dbReference type="Proteomes" id="UP001620626"/>
    </source>
</evidence>